<evidence type="ECO:0000313" key="3">
    <source>
        <dbReference type="EMBL" id="OGD03208.1"/>
    </source>
</evidence>
<dbReference type="GO" id="GO:0004190">
    <property type="term" value="F:aspartic-type endopeptidase activity"/>
    <property type="evidence" value="ECO:0007669"/>
    <property type="project" value="InterPro"/>
</dbReference>
<gene>
    <name evidence="3" type="ORF">A2989_00040</name>
</gene>
<keyword evidence="1" id="KW-0378">Hydrolase</keyword>
<reference evidence="3 4" key="1">
    <citation type="journal article" date="2016" name="Nat. Commun.">
        <title>Thousands of microbial genomes shed light on interconnected biogeochemical processes in an aquifer system.</title>
        <authorList>
            <person name="Anantharaman K."/>
            <person name="Brown C.T."/>
            <person name="Hug L.A."/>
            <person name="Sharon I."/>
            <person name="Castelle C.J."/>
            <person name="Probst A.J."/>
            <person name="Thomas B.C."/>
            <person name="Singh A."/>
            <person name="Wilkins M.J."/>
            <person name="Karaoz U."/>
            <person name="Brodie E.L."/>
            <person name="Williams K.H."/>
            <person name="Hubbard S.S."/>
            <person name="Banfield J.F."/>
        </authorList>
    </citation>
    <scope>NUCLEOTIDE SEQUENCE [LARGE SCALE GENOMIC DNA]</scope>
</reference>
<dbReference type="InterPro" id="IPR001995">
    <property type="entry name" value="Peptidase_A2_cat"/>
</dbReference>
<dbReference type="GO" id="GO:0006508">
    <property type="term" value="P:proteolysis"/>
    <property type="evidence" value="ECO:0007669"/>
    <property type="project" value="InterPro"/>
</dbReference>
<sequence>MKFFYKRYAPGVIRPVIPIELRSGGKRLRYEALIDSGADECILDAQLAQILGINYRRGIKRMVGGITGAEQVYYACPVVIGAGEWSFETLVGFMPNMPDFGYGVLGQKGFFENFVVKFDYTKLEIQLSARVKN</sequence>
<proteinExistence type="predicted"/>
<dbReference type="InterPro" id="IPR021109">
    <property type="entry name" value="Peptidase_aspartic_dom_sf"/>
</dbReference>
<dbReference type="PROSITE" id="PS50175">
    <property type="entry name" value="ASP_PROT_RETROV"/>
    <property type="match status" value="1"/>
</dbReference>
<name>A0A1F4ZAF9_9BACT</name>
<evidence type="ECO:0000313" key="4">
    <source>
        <dbReference type="Proteomes" id="UP000177080"/>
    </source>
</evidence>
<dbReference type="SUPFAM" id="SSF50630">
    <property type="entry name" value="Acid proteases"/>
    <property type="match status" value="1"/>
</dbReference>
<dbReference type="Pfam" id="PF13650">
    <property type="entry name" value="Asp_protease_2"/>
    <property type="match status" value="1"/>
</dbReference>
<dbReference type="Proteomes" id="UP000177080">
    <property type="component" value="Unassembled WGS sequence"/>
</dbReference>
<feature type="domain" description="Peptidase A2" evidence="2">
    <location>
        <begin position="30"/>
        <end position="68"/>
    </location>
</feature>
<evidence type="ECO:0000256" key="1">
    <source>
        <dbReference type="ARBA" id="ARBA00022801"/>
    </source>
</evidence>
<organism evidence="3 4">
    <name type="scientific">Candidatus Amesbacteria bacterium RIFCSPLOWO2_01_FULL_48_25</name>
    <dbReference type="NCBI Taxonomy" id="1797259"/>
    <lineage>
        <taxon>Bacteria</taxon>
        <taxon>Candidatus Amesiibacteriota</taxon>
    </lineage>
</organism>
<comment type="caution">
    <text evidence="3">The sequence shown here is derived from an EMBL/GenBank/DDBJ whole genome shotgun (WGS) entry which is preliminary data.</text>
</comment>
<dbReference type="EMBL" id="MEXN01000007">
    <property type="protein sequence ID" value="OGD03208.1"/>
    <property type="molecule type" value="Genomic_DNA"/>
</dbReference>
<dbReference type="STRING" id="1797259.A2989_00040"/>
<evidence type="ECO:0000259" key="2">
    <source>
        <dbReference type="PROSITE" id="PS50175"/>
    </source>
</evidence>
<accession>A0A1F4ZAF9</accession>
<protein>
    <recommendedName>
        <fullName evidence="2">Peptidase A2 domain-containing protein</fullName>
    </recommendedName>
</protein>
<dbReference type="AlphaFoldDB" id="A0A1F4ZAF9"/>
<dbReference type="Gene3D" id="2.40.70.10">
    <property type="entry name" value="Acid Proteases"/>
    <property type="match status" value="1"/>
</dbReference>